<accession>A0A1S7P242</accession>
<dbReference type="GO" id="GO:0000166">
    <property type="term" value="F:nucleotide binding"/>
    <property type="evidence" value="ECO:0007669"/>
    <property type="project" value="UniProtKB-KW"/>
</dbReference>
<dbReference type="EMBL" id="FBWK01000011">
    <property type="protein sequence ID" value="CUX14860.1"/>
    <property type="molecule type" value="Genomic_DNA"/>
</dbReference>
<organism evidence="10 11">
    <name type="scientific">Agrobacterium tomkonis CFBP 6623</name>
    <dbReference type="NCBI Taxonomy" id="1183432"/>
    <lineage>
        <taxon>Bacteria</taxon>
        <taxon>Pseudomonadati</taxon>
        <taxon>Pseudomonadota</taxon>
        <taxon>Alphaproteobacteria</taxon>
        <taxon>Hyphomicrobiales</taxon>
        <taxon>Rhizobiaceae</taxon>
        <taxon>Rhizobium/Agrobacterium group</taxon>
        <taxon>Agrobacterium</taxon>
        <taxon>Agrobacterium tumefaciens complex</taxon>
    </lineage>
</organism>
<protein>
    <recommendedName>
        <fullName evidence="9">Pycsar effector protein domain-containing protein</fullName>
    </recommendedName>
</protein>
<evidence type="ECO:0000256" key="6">
    <source>
        <dbReference type="ARBA" id="ARBA00023118"/>
    </source>
</evidence>
<evidence type="ECO:0000256" key="1">
    <source>
        <dbReference type="ARBA" id="ARBA00004236"/>
    </source>
</evidence>
<evidence type="ECO:0000259" key="9">
    <source>
        <dbReference type="Pfam" id="PF18967"/>
    </source>
</evidence>
<sequence>MSANHGRMIEFSKFGEAKNAALLTFCSVWMGAIITILRSNSVLPDGYTPAFKIALLLLFVAAIINLKSLMPKFLDQMHKREDDYKNLLYFGDIATAGTKNYPDMAADLYMPMENESATATYLHDLAVQTAIHAKIAQRKFKAFNWAGSLVLCAFGIMAVPPLVSSIHWAIDQLHCEN</sequence>
<dbReference type="GO" id="GO:0005886">
    <property type="term" value="C:plasma membrane"/>
    <property type="evidence" value="ECO:0007669"/>
    <property type="project" value="UniProtKB-SubCell"/>
</dbReference>
<keyword evidence="11" id="KW-1185">Reference proteome</keyword>
<comment type="subcellular location">
    <subcellularLocation>
        <location evidence="1">Cell membrane</location>
    </subcellularLocation>
</comment>
<dbReference type="Pfam" id="PF18967">
    <property type="entry name" value="PycTM"/>
    <property type="match status" value="1"/>
</dbReference>
<gene>
    <name evidence="10" type="ORF">AGR3A_Cc190137</name>
</gene>
<feature type="domain" description="Pycsar effector protein" evidence="9">
    <location>
        <begin position="3"/>
        <end position="158"/>
    </location>
</feature>
<keyword evidence="7 8" id="KW-0472">Membrane</keyword>
<evidence type="ECO:0000256" key="3">
    <source>
        <dbReference type="ARBA" id="ARBA00022692"/>
    </source>
</evidence>
<dbReference type="RefSeq" id="WP_137002516.1">
    <property type="nucleotide sequence ID" value="NZ_LT009723.1"/>
</dbReference>
<dbReference type="GO" id="GO:0051607">
    <property type="term" value="P:defense response to virus"/>
    <property type="evidence" value="ECO:0007669"/>
    <property type="project" value="UniProtKB-KW"/>
</dbReference>
<evidence type="ECO:0000256" key="2">
    <source>
        <dbReference type="ARBA" id="ARBA00022475"/>
    </source>
</evidence>
<reference evidence="11" key="1">
    <citation type="submission" date="2016-01" db="EMBL/GenBank/DDBJ databases">
        <authorList>
            <person name="Regsiter A."/>
            <person name="william w."/>
        </authorList>
    </citation>
    <scope>NUCLEOTIDE SEQUENCE [LARGE SCALE GENOMIC DNA]</scope>
    <source>
        <strain evidence="11">CFBP 6623</strain>
    </source>
</reference>
<evidence type="ECO:0000313" key="11">
    <source>
        <dbReference type="Proteomes" id="UP000191988"/>
    </source>
</evidence>
<proteinExistence type="predicted"/>
<keyword evidence="6" id="KW-0051">Antiviral defense</keyword>
<dbReference type="STRING" id="1183432.AGR3A_Cc190137"/>
<feature type="transmembrane region" description="Helical" evidence="8">
    <location>
        <begin position="20"/>
        <end position="38"/>
    </location>
</feature>
<dbReference type="Proteomes" id="UP000191988">
    <property type="component" value="Unassembled WGS sequence"/>
</dbReference>
<name>A0A1S7P242_9HYPH</name>
<evidence type="ECO:0000256" key="5">
    <source>
        <dbReference type="ARBA" id="ARBA00022989"/>
    </source>
</evidence>
<keyword evidence="3 8" id="KW-0812">Transmembrane</keyword>
<keyword evidence="5 8" id="KW-1133">Transmembrane helix</keyword>
<dbReference type="AlphaFoldDB" id="A0A1S7P242"/>
<evidence type="ECO:0000256" key="4">
    <source>
        <dbReference type="ARBA" id="ARBA00022741"/>
    </source>
</evidence>
<dbReference type="InterPro" id="IPR043760">
    <property type="entry name" value="PycTM_dom"/>
</dbReference>
<keyword evidence="2" id="KW-1003">Cell membrane</keyword>
<feature type="transmembrane region" description="Helical" evidence="8">
    <location>
        <begin position="50"/>
        <end position="70"/>
    </location>
</feature>
<evidence type="ECO:0000256" key="7">
    <source>
        <dbReference type="ARBA" id="ARBA00023136"/>
    </source>
</evidence>
<evidence type="ECO:0000313" key="10">
    <source>
        <dbReference type="EMBL" id="CUX14860.1"/>
    </source>
</evidence>
<feature type="transmembrane region" description="Helical" evidence="8">
    <location>
        <begin position="142"/>
        <end position="163"/>
    </location>
</feature>
<evidence type="ECO:0000256" key="8">
    <source>
        <dbReference type="SAM" id="Phobius"/>
    </source>
</evidence>
<keyword evidence="4" id="KW-0547">Nucleotide-binding</keyword>